<dbReference type="AlphaFoldDB" id="A0A0H5QQP5"/>
<name>A0A0H5QQP5_9EUKA</name>
<organism evidence="2">
    <name type="scientific">Spongospora subterranea</name>
    <dbReference type="NCBI Taxonomy" id="70186"/>
    <lineage>
        <taxon>Eukaryota</taxon>
        <taxon>Sar</taxon>
        <taxon>Rhizaria</taxon>
        <taxon>Endomyxa</taxon>
        <taxon>Phytomyxea</taxon>
        <taxon>Plasmodiophorida</taxon>
        <taxon>Plasmodiophoridae</taxon>
        <taxon>Spongospora</taxon>
    </lineage>
</organism>
<feature type="transmembrane region" description="Helical" evidence="1">
    <location>
        <begin position="63"/>
        <end position="90"/>
    </location>
</feature>
<evidence type="ECO:0000256" key="1">
    <source>
        <dbReference type="SAM" id="Phobius"/>
    </source>
</evidence>
<reference evidence="2" key="1">
    <citation type="submission" date="2015-04" db="EMBL/GenBank/DDBJ databases">
        <title>The genome sequence of the plant pathogenic Rhizarian Plasmodiophora brassicae reveals insights in its biotrophic life cycle and the origin of chitin synthesis.</title>
        <authorList>
            <person name="Schwelm A."/>
            <person name="Fogelqvist J."/>
            <person name="Knaust A."/>
            <person name="Julke S."/>
            <person name="Lilja T."/>
            <person name="Dhandapani V."/>
            <person name="Bonilla-Rosso G."/>
            <person name="Karlsson M."/>
            <person name="Shevchenko A."/>
            <person name="Choi S.R."/>
            <person name="Kim H.G."/>
            <person name="Park J.Y."/>
            <person name="Lim Y.P."/>
            <person name="Ludwig-Muller J."/>
            <person name="Dixelius C."/>
        </authorList>
    </citation>
    <scope>NUCLEOTIDE SEQUENCE</scope>
    <source>
        <tissue evidence="2">Potato root galls</tissue>
    </source>
</reference>
<keyword evidence="1" id="KW-0812">Transmembrane</keyword>
<proteinExistence type="predicted"/>
<accession>A0A0H5QQP5</accession>
<keyword evidence="1" id="KW-0472">Membrane</keyword>
<evidence type="ECO:0000313" key="2">
    <source>
        <dbReference type="EMBL" id="CRZ03932.1"/>
    </source>
</evidence>
<keyword evidence="1" id="KW-1133">Transmembrane helix</keyword>
<sequence>MVAFLVVVNFQDLIPCAAPETLNTIMVHSSSVTPLLGLIHSAAQQTLIIILEPFQLASHYQGLIPSVAAGTQIMVMVSHLLMMLIHLGLMNHSRHLRRIRHQREILIIGKHFNMVMDFLTPDAISFSFLFSFHLKLFLARFLGCRDSELVVVR</sequence>
<protein>
    <submittedName>
        <fullName evidence="2">Uncharacterized protein</fullName>
    </submittedName>
</protein>
<dbReference type="EMBL" id="HACM01003490">
    <property type="protein sequence ID" value="CRZ03932.1"/>
    <property type="molecule type" value="Transcribed_RNA"/>
</dbReference>